<dbReference type="AlphaFoldDB" id="A0A9P0E3V4"/>
<dbReference type="OrthoDB" id="7781803at2759"/>
<keyword evidence="4" id="KW-0732">Signal</keyword>
<feature type="signal peptide" evidence="4">
    <location>
        <begin position="1"/>
        <end position="16"/>
    </location>
</feature>
<sequence>MKFLIVAALVFGACSAEPQRRPHSYYDNAAEQDTNVPQNYQDNSDQYQQNSVQQNPPQQNQLSHQEPRVKETVKFIPIIRFDKEQGEAGSYKAAYETGNNIIAEEEGYLKELGPDPDQQGQVLKSQVQQGHFTYTSPEGVVIETKYTADENGFHVEGDHLPTPPPVSPEVQKGLDLIFAGIRAQQEALEQRLRDHPEERDRPENYDDGQYRQEQQE</sequence>
<dbReference type="GO" id="GO:0062129">
    <property type="term" value="C:chitin-based extracellular matrix"/>
    <property type="evidence" value="ECO:0007669"/>
    <property type="project" value="TreeGrafter"/>
</dbReference>
<keyword evidence="1 2" id="KW-0193">Cuticle</keyword>
<dbReference type="InterPro" id="IPR050468">
    <property type="entry name" value="Cuticle_Struct_Prot"/>
</dbReference>
<evidence type="ECO:0000313" key="5">
    <source>
        <dbReference type="EMBL" id="CAH1284443.1"/>
    </source>
</evidence>
<dbReference type="GO" id="GO:0008010">
    <property type="term" value="F:structural constituent of chitin-based larval cuticle"/>
    <property type="evidence" value="ECO:0007669"/>
    <property type="project" value="TreeGrafter"/>
</dbReference>
<dbReference type="InterPro" id="IPR031311">
    <property type="entry name" value="CHIT_BIND_RR_consensus"/>
</dbReference>
<feature type="region of interest" description="Disordered" evidence="3">
    <location>
        <begin position="19"/>
        <end position="67"/>
    </location>
</feature>
<proteinExistence type="predicted"/>
<evidence type="ECO:0000256" key="4">
    <source>
        <dbReference type="SAM" id="SignalP"/>
    </source>
</evidence>
<accession>A0A9P0E3V4</accession>
<evidence type="ECO:0000256" key="2">
    <source>
        <dbReference type="PROSITE-ProRule" id="PRU00497"/>
    </source>
</evidence>
<protein>
    <submittedName>
        <fullName evidence="5">Uncharacterized protein</fullName>
    </submittedName>
</protein>
<feature type="compositionally biased region" description="Basic and acidic residues" evidence="3">
    <location>
        <begin position="188"/>
        <end position="216"/>
    </location>
</feature>
<evidence type="ECO:0000313" key="6">
    <source>
        <dbReference type="Proteomes" id="UP001153709"/>
    </source>
</evidence>
<dbReference type="Proteomes" id="UP001153709">
    <property type="component" value="Chromosome 8"/>
</dbReference>
<dbReference type="PROSITE" id="PS51155">
    <property type="entry name" value="CHIT_BIND_RR_2"/>
    <property type="match status" value="1"/>
</dbReference>
<dbReference type="PANTHER" id="PTHR10380">
    <property type="entry name" value="CUTICLE PROTEIN"/>
    <property type="match status" value="1"/>
</dbReference>
<evidence type="ECO:0000256" key="1">
    <source>
        <dbReference type="ARBA" id="ARBA00022460"/>
    </source>
</evidence>
<feature type="chain" id="PRO_5040447779" evidence="4">
    <location>
        <begin position="17"/>
        <end position="216"/>
    </location>
</feature>
<name>A0A9P0E3V4_DIABA</name>
<organism evidence="5 6">
    <name type="scientific">Diabrotica balteata</name>
    <name type="common">Banded cucumber beetle</name>
    <dbReference type="NCBI Taxonomy" id="107213"/>
    <lineage>
        <taxon>Eukaryota</taxon>
        <taxon>Metazoa</taxon>
        <taxon>Ecdysozoa</taxon>
        <taxon>Arthropoda</taxon>
        <taxon>Hexapoda</taxon>
        <taxon>Insecta</taxon>
        <taxon>Pterygota</taxon>
        <taxon>Neoptera</taxon>
        <taxon>Endopterygota</taxon>
        <taxon>Coleoptera</taxon>
        <taxon>Polyphaga</taxon>
        <taxon>Cucujiformia</taxon>
        <taxon>Chrysomeloidea</taxon>
        <taxon>Chrysomelidae</taxon>
        <taxon>Galerucinae</taxon>
        <taxon>Diabroticina</taxon>
        <taxon>Diabroticites</taxon>
        <taxon>Diabrotica</taxon>
    </lineage>
</organism>
<dbReference type="PROSITE" id="PS00233">
    <property type="entry name" value="CHIT_BIND_RR_1"/>
    <property type="match status" value="1"/>
</dbReference>
<dbReference type="InterPro" id="IPR000618">
    <property type="entry name" value="Insect_cuticle"/>
</dbReference>
<dbReference type="PANTHER" id="PTHR10380:SF109">
    <property type="entry name" value="CUTICULAR PROTEIN 49AH"/>
    <property type="match status" value="1"/>
</dbReference>
<feature type="region of interest" description="Disordered" evidence="3">
    <location>
        <begin position="187"/>
        <end position="216"/>
    </location>
</feature>
<feature type="compositionally biased region" description="Low complexity" evidence="3">
    <location>
        <begin position="38"/>
        <end position="61"/>
    </location>
</feature>
<dbReference type="EMBL" id="OU898283">
    <property type="protein sequence ID" value="CAH1284443.1"/>
    <property type="molecule type" value="Genomic_DNA"/>
</dbReference>
<dbReference type="Pfam" id="PF00379">
    <property type="entry name" value="Chitin_bind_4"/>
    <property type="match status" value="1"/>
</dbReference>
<reference evidence="5" key="1">
    <citation type="submission" date="2022-01" db="EMBL/GenBank/DDBJ databases">
        <authorList>
            <person name="King R."/>
        </authorList>
    </citation>
    <scope>NUCLEOTIDE SEQUENCE</scope>
</reference>
<keyword evidence="6" id="KW-1185">Reference proteome</keyword>
<gene>
    <name evidence="5" type="ORF">DIABBA_LOCUS11761</name>
</gene>
<evidence type="ECO:0000256" key="3">
    <source>
        <dbReference type="SAM" id="MobiDB-lite"/>
    </source>
</evidence>